<accession>A0AA38H6N1</accession>
<dbReference type="PANTHER" id="PTHR31138:SF1">
    <property type="entry name" value="PDZ DOMAIN-CONTAINING PROTEIN"/>
    <property type="match status" value="1"/>
</dbReference>
<evidence type="ECO:0000259" key="2">
    <source>
        <dbReference type="Pfam" id="PF19343"/>
    </source>
</evidence>
<protein>
    <recommendedName>
        <fullName evidence="2">HAM1-like N-terminal domain-containing protein</fullName>
    </recommendedName>
</protein>
<proteinExistence type="predicted"/>
<keyword evidence="4" id="KW-1185">Reference proteome</keyword>
<comment type="caution">
    <text evidence="3">The sequence shown here is derived from an EMBL/GenBank/DDBJ whole genome shotgun (WGS) entry which is preliminary data.</text>
</comment>
<gene>
    <name evidence="3" type="ORF">MKK02DRAFT_34360</name>
</gene>
<dbReference type="Gene3D" id="3.15.10.10">
    <property type="entry name" value="Bactericidal permeability-increasing protein, domain 1"/>
    <property type="match status" value="1"/>
</dbReference>
<feature type="compositionally biased region" description="Basic residues" evidence="1">
    <location>
        <begin position="216"/>
        <end position="228"/>
    </location>
</feature>
<feature type="region of interest" description="Disordered" evidence="1">
    <location>
        <begin position="783"/>
        <end position="803"/>
    </location>
</feature>
<sequence length="803" mass="88783">MSERTPLLSGSVNGPSTASLPSRRDVENALPSKETRIHVAEAAGALQAGKLPSQEQISKMISIVSESDVLKASGGPLSRTARMGPEGQRVLDNVRNVLRAFNAWGEEKNGDDLIQNFFYNAATADLDIDVNAASTPSSKELSRDGQRAISSLRTIANLLVTNPEFRNLISDFILLARDIFADAASSAADGAKQAAEKTRPTEQERKQGVDLDGLAKKGKNAAGKAKKTSGKEVTDSLWGEVEDVKSYLDDKLPDGDEAKEKIINRLQQAVKQTQKNPEYRRAITAIVDLVKKYANKAEQAVDEVKEQSDISDEDEKVQQAGRDLKAFVEKLSGKSLDDLTSAVQTAANDVKDNEKLSSYFKELTNYLDRILYDPGYVVSQRAYNKATSLVDDGQSLLKENDQWKKDAGELQKQLEQLGKGIANDETTNNLVDALEDLGASVEHAGKVGINALRAESQGLYRDILDVMVPRIIGLIKEIPVPRIEYKSEEIDLVIDDIKLESASFIPDSIRLVAHNDLRFTQGYATYASEYDATLRLRVEGFHFEAKDIAFWVNRKVGFWPFEDSGVLALEFGPHGISFDVTLENADEDDRETFFTVKKVDVNLQDFDFSVTKHKQWFATWFAKPVIRAFVKRNLASALETQIGEYLRQADFKLYGLQQRAIAATNAAPPSPSNFVRAIFSDSVFPQRSALADVKARQGGVVKYGRRGEYLLHIGVDEALFPHQPPADISNKQRQKIKAKAQIAAKQARRAVGSADDFAGAAKAKGEQAKYQAKKEGEDLRFAAQEKARREGKKEGWRSDAFDV</sequence>
<feature type="region of interest" description="Disordered" evidence="1">
    <location>
        <begin position="1"/>
        <end position="30"/>
    </location>
</feature>
<dbReference type="GeneID" id="77728125"/>
<feature type="domain" description="HAM1-like N-terminal" evidence="2">
    <location>
        <begin position="196"/>
        <end position="589"/>
    </location>
</feature>
<dbReference type="InterPro" id="IPR045967">
    <property type="entry name" value="HAM1-like_N"/>
</dbReference>
<evidence type="ECO:0000256" key="1">
    <source>
        <dbReference type="SAM" id="MobiDB-lite"/>
    </source>
</evidence>
<feature type="region of interest" description="Disordered" evidence="1">
    <location>
        <begin position="190"/>
        <end position="232"/>
    </location>
</feature>
<name>A0AA38H6N1_9TREE</name>
<evidence type="ECO:0000313" key="3">
    <source>
        <dbReference type="EMBL" id="KAI9634940.1"/>
    </source>
</evidence>
<feature type="compositionally biased region" description="Basic and acidic residues" evidence="1">
    <location>
        <begin position="194"/>
        <end position="215"/>
    </location>
</feature>
<dbReference type="AlphaFoldDB" id="A0AA38H6N1"/>
<reference evidence="3" key="1">
    <citation type="journal article" date="2022" name="G3 (Bethesda)">
        <title>High quality genome of the basidiomycete yeast Dioszegia hungarica PDD-24b-2 isolated from cloud water.</title>
        <authorList>
            <person name="Jarrige D."/>
            <person name="Haridas S."/>
            <person name="Bleykasten-Grosshans C."/>
            <person name="Joly M."/>
            <person name="Nadalig T."/>
            <person name="Sancelme M."/>
            <person name="Vuilleumier S."/>
            <person name="Grigoriev I.V."/>
            <person name="Amato P."/>
            <person name="Bringel F."/>
        </authorList>
    </citation>
    <scope>NUCLEOTIDE SEQUENCE</scope>
    <source>
        <strain evidence="3">PDD-24b-2</strain>
    </source>
</reference>
<dbReference type="PANTHER" id="PTHR31138">
    <property type="entry name" value="CHROMOSOME 19, WHOLE GENOME SHOTGUN SEQUENCE"/>
    <property type="match status" value="1"/>
</dbReference>
<dbReference type="EMBL" id="JAKWFO010000006">
    <property type="protein sequence ID" value="KAI9634940.1"/>
    <property type="molecule type" value="Genomic_DNA"/>
</dbReference>
<dbReference type="Pfam" id="PF19343">
    <property type="entry name" value="HAM1_N"/>
    <property type="match status" value="1"/>
</dbReference>
<dbReference type="RefSeq" id="XP_052944717.1">
    <property type="nucleotide sequence ID" value="XM_053088920.1"/>
</dbReference>
<feature type="compositionally biased region" description="Polar residues" evidence="1">
    <location>
        <begin position="8"/>
        <end position="20"/>
    </location>
</feature>
<organism evidence="3 4">
    <name type="scientific">Dioszegia hungarica</name>
    <dbReference type="NCBI Taxonomy" id="4972"/>
    <lineage>
        <taxon>Eukaryota</taxon>
        <taxon>Fungi</taxon>
        <taxon>Dikarya</taxon>
        <taxon>Basidiomycota</taxon>
        <taxon>Agaricomycotina</taxon>
        <taxon>Tremellomycetes</taxon>
        <taxon>Tremellales</taxon>
        <taxon>Bulleribasidiaceae</taxon>
        <taxon>Dioszegia</taxon>
    </lineage>
</organism>
<evidence type="ECO:0000313" key="4">
    <source>
        <dbReference type="Proteomes" id="UP001164286"/>
    </source>
</evidence>
<dbReference type="Proteomes" id="UP001164286">
    <property type="component" value="Unassembled WGS sequence"/>
</dbReference>